<dbReference type="OrthoDB" id="2797248at2759"/>
<evidence type="ECO:0000256" key="3">
    <source>
        <dbReference type="ARBA" id="ARBA00022723"/>
    </source>
</evidence>
<dbReference type="AlphaFoldDB" id="A0A9P3GAX5"/>
<reference evidence="6 7" key="1">
    <citation type="submission" date="2021-08" db="EMBL/GenBank/DDBJ databases">
        <title>Draft Genome Sequence of Phanerochaete sordida strain YK-624.</title>
        <authorList>
            <person name="Mori T."/>
            <person name="Dohra H."/>
            <person name="Suzuki T."/>
            <person name="Kawagishi H."/>
            <person name="Hirai H."/>
        </authorList>
    </citation>
    <scope>NUCLEOTIDE SEQUENCE [LARGE SCALE GENOMIC DNA]</scope>
    <source>
        <strain evidence="6 7">YK-624</strain>
    </source>
</reference>
<feature type="binding site" description="axial binding residue" evidence="5">
    <location>
        <position position="374"/>
    </location>
    <ligand>
        <name>heme</name>
        <dbReference type="ChEBI" id="CHEBI:30413"/>
    </ligand>
    <ligandPart>
        <name>Fe</name>
        <dbReference type="ChEBI" id="CHEBI:18248"/>
    </ligandPart>
</feature>
<dbReference type="PANTHER" id="PTHR24304">
    <property type="entry name" value="CYTOCHROME P450 FAMILY 7"/>
    <property type="match status" value="1"/>
</dbReference>
<dbReference type="GO" id="GO:0005506">
    <property type="term" value="F:iron ion binding"/>
    <property type="evidence" value="ECO:0007669"/>
    <property type="project" value="InterPro"/>
</dbReference>
<keyword evidence="3 5" id="KW-0479">Metal-binding</keyword>
<name>A0A9P3GAX5_9APHY</name>
<comment type="cofactor">
    <cofactor evidence="5">
        <name>heme</name>
        <dbReference type="ChEBI" id="CHEBI:30413"/>
    </cofactor>
</comment>
<dbReference type="GO" id="GO:0008395">
    <property type="term" value="F:steroid hydroxylase activity"/>
    <property type="evidence" value="ECO:0007669"/>
    <property type="project" value="TreeGrafter"/>
</dbReference>
<keyword evidence="7" id="KW-1185">Reference proteome</keyword>
<organism evidence="6 7">
    <name type="scientific">Phanerochaete sordida</name>
    <dbReference type="NCBI Taxonomy" id="48140"/>
    <lineage>
        <taxon>Eukaryota</taxon>
        <taxon>Fungi</taxon>
        <taxon>Dikarya</taxon>
        <taxon>Basidiomycota</taxon>
        <taxon>Agaricomycotina</taxon>
        <taxon>Agaricomycetes</taxon>
        <taxon>Polyporales</taxon>
        <taxon>Phanerochaetaceae</taxon>
        <taxon>Phanerochaete</taxon>
    </lineage>
</organism>
<dbReference type="Gene3D" id="1.10.630.10">
    <property type="entry name" value="Cytochrome P450"/>
    <property type="match status" value="1"/>
</dbReference>
<keyword evidence="2 5" id="KW-0349">Heme</keyword>
<dbReference type="PANTHER" id="PTHR24304:SF2">
    <property type="entry name" value="24-HYDROXYCHOLESTEROL 7-ALPHA-HYDROXYLASE"/>
    <property type="match status" value="1"/>
</dbReference>
<evidence type="ECO:0000313" key="7">
    <source>
        <dbReference type="Proteomes" id="UP000703269"/>
    </source>
</evidence>
<dbReference type="Proteomes" id="UP000703269">
    <property type="component" value="Unassembled WGS sequence"/>
</dbReference>
<evidence type="ECO:0000256" key="4">
    <source>
        <dbReference type="ARBA" id="ARBA00023004"/>
    </source>
</evidence>
<evidence type="ECO:0008006" key="8">
    <source>
        <dbReference type="Google" id="ProtNLM"/>
    </source>
</evidence>
<protein>
    <recommendedName>
        <fullName evidence="8">Cytochrome P450</fullName>
    </recommendedName>
</protein>
<dbReference type="Pfam" id="PF00067">
    <property type="entry name" value="p450"/>
    <property type="match status" value="1"/>
</dbReference>
<dbReference type="EMBL" id="BPQB01000028">
    <property type="protein sequence ID" value="GJE92688.1"/>
    <property type="molecule type" value="Genomic_DNA"/>
</dbReference>
<comment type="caution">
    <text evidence="6">The sequence shown here is derived from an EMBL/GenBank/DDBJ whole genome shotgun (WGS) entry which is preliminary data.</text>
</comment>
<gene>
    <name evidence="6" type="ORF">PsYK624_088430</name>
</gene>
<proteinExistence type="inferred from homology"/>
<dbReference type="SUPFAM" id="SSF48264">
    <property type="entry name" value="Cytochrome P450"/>
    <property type="match status" value="1"/>
</dbReference>
<dbReference type="InterPro" id="IPR050529">
    <property type="entry name" value="CYP450_sterol_14alpha_dmase"/>
</dbReference>
<comment type="similarity">
    <text evidence="1">Belongs to the cytochrome P450 family.</text>
</comment>
<dbReference type="InterPro" id="IPR002401">
    <property type="entry name" value="Cyt_P450_E_grp-I"/>
</dbReference>
<evidence type="ECO:0000313" key="6">
    <source>
        <dbReference type="EMBL" id="GJE92688.1"/>
    </source>
</evidence>
<accession>A0A9P3GAX5</accession>
<dbReference type="GO" id="GO:0016705">
    <property type="term" value="F:oxidoreductase activity, acting on paired donors, with incorporation or reduction of molecular oxygen"/>
    <property type="evidence" value="ECO:0007669"/>
    <property type="project" value="InterPro"/>
</dbReference>
<keyword evidence="4 5" id="KW-0408">Iron</keyword>
<dbReference type="InterPro" id="IPR001128">
    <property type="entry name" value="Cyt_P450"/>
</dbReference>
<evidence type="ECO:0000256" key="5">
    <source>
        <dbReference type="PIRSR" id="PIRSR602401-1"/>
    </source>
</evidence>
<sequence>MPGYLNECFHLYGPNFQLNIAGTAVVFVSDHDSLDTFYRNKDGSLTNDILITASPPRLLGGVKAPDSAYIIETSLIPIIVKGNMEPSLCEIGEAFNRELCNQFAQLLVDQSPSRPQPLRQLITYTLFHSIVPAVFGSDFPLSIYDDLMALDISTYHLFHSIPLFSNSVPHARLRVRGAVLDFMRSWKDSTTPHADYAISEHGNEVLHKLFALDLTDEDRAGLLQVYIWGLITNVFRMTYWLIAHLVCDRADYMRMQEEIDAGVAHEFPDRPSLLSAHPRAVNSTRFALLDSGMKETGRLYFYPFSRRIATADVEFRSASGPFMVSKGSQVIAYNTGAHHNPDNFEDPKRFLLDRFVGGKNARNLYLWARGSHICPGRHMAIYYLKMFTILLFQQYELAAAEGEAQPVRLPEGNPWSAGMPLPRKDVLVTLRKRV</sequence>
<dbReference type="GO" id="GO:0020037">
    <property type="term" value="F:heme binding"/>
    <property type="evidence" value="ECO:0007669"/>
    <property type="project" value="InterPro"/>
</dbReference>
<dbReference type="InterPro" id="IPR036396">
    <property type="entry name" value="Cyt_P450_sf"/>
</dbReference>
<evidence type="ECO:0000256" key="2">
    <source>
        <dbReference type="ARBA" id="ARBA00022617"/>
    </source>
</evidence>
<evidence type="ECO:0000256" key="1">
    <source>
        <dbReference type="ARBA" id="ARBA00010617"/>
    </source>
</evidence>
<dbReference type="PRINTS" id="PR00463">
    <property type="entry name" value="EP450I"/>
</dbReference>